<feature type="region of interest" description="Disordered" evidence="1">
    <location>
        <begin position="75"/>
        <end position="141"/>
    </location>
</feature>
<proteinExistence type="predicted"/>
<organism evidence="2">
    <name type="scientific">Phytophthora nicotianae</name>
    <name type="common">Potato buckeye rot agent</name>
    <name type="synonym">Phytophthora parasitica</name>
    <dbReference type="NCBI Taxonomy" id="4792"/>
    <lineage>
        <taxon>Eukaryota</taxon>
        <taxon>Sar</taxon>
        <taxon>Stramenopiles</taxon>
        <taxon>Oomycota</taxon>
        <taxon>Peronosporomycetes</taxon>
        <taxon>Peronosporales</taxon>
        <taxon>Peronosporaceae</taxon>
        <taxon>Phytophthora</taxon>
    </lineage>
</organism>
<gene>
    <name evidence="2" type="ORF">L915_09416</name>
</gene>
<feature type="compositionally biased region" description="Basic and acidic residues" evidence="1">
    <location>
        <begin position="21"/>
        <end position="39"/>
    </location>
</feature>
<evidence type="ECO:0000256" key="1">
    <source>
        <dbReference type="SAM" id="MobiDB-lite"/>
    </source>
</evidence>
<sequence>MQQQSKNRWSGDSGSGNTDPLRTKEDRLRNHQRYLDRRTQPQAPRMATVKPDDMYFYCHGFGHHTHACELKKADLEESSPVVGPNADVHNNNSDNGAGNESRIVKDGRVCGRQRKRKRRSPEQDLEQPAKKPRAPEGGGERQQVLATVLGGGTRLKDATSDQQGVEDQLVEDAGNGNQPARGVVAVEQPVVTIRRVHFEDEQVFTRGVGETAPFKGEDPTTNDLTAEAKTSVTSCVRMEALPTEQVNAGCVRPNGK</sequence>
<dbReference type="VEuPathDB" id="FungiDB:PPTG_21056"/>
<accession>W2GSC1</accession>
<dbReference type="VEuPathDB" id="FungiDB:PPTG_19681"/>
<reference evidence="2" key="1">
    <citation type="submission" date="2013-11" db="EMBL/GenBank/DDBJ databases">
        <title>The Genome Sequence of Phytophthora parasitica CJ02B3.</title>
        <authorList>
            <consortium name="The Broad Institute Genomics Platform"/>
            <person name="Russ C."/>
            <person name="Tyler B."/>
            <person name="Panabieres F."/>
            <person name="Shan W."/>
            <person name="Tripathy S."/>
            <person name="Grunwald N."/>
            <person name="Machado M."/>
            <person name="Johnson C.S."/>
            <person name="Arredondo F."/>
            <person name="Hong C."/>
            <person name="Coffey M."/>
            <person name="Young S.K."/>
            <person name="Zeng Q."/>
            <person name="Gargeya S."/>
            <person name="Fitzgerald M."/>
            <person name="Abouelleil A."/>
            <person name="Alvarado L."/>
            <person name="Chapman S.B."/>
            <person name="Gainer-Dewar J."/>
            <person name="Goldberg J."/>
            <person name="Griggs A."/>
            <person name="Gujja S."/>
            <person name="Hansen M."/>
            <person name="Howarth C."/>
            <person name="Imamovic A."/>
            <person name="Ireland A."/>
            <person name="Larimer J."/>
            <person name="McCowan C."/>
            <person name="Murphy C."/>
            <person name="Pearson M."/>
            <person name="Poon T.W."/>
            <person name="Priest M."/>
            <person name="Roberts A."/>
            <person name="Saif S."/>
            <person name="Shea T."/>
            <person name="Sykes S."/>
            <person name="Wortman J."/>
            <person name="Nusbaum C."/>
            <person name="Birren B."/>
        </authorList>
    </citation>
    <scope>NUCLEOTIDE SEQUENCE [LARGE SCALE GENOMIC DNA]</scope>
    <source>
        <strain evidence="2">CJ02B3</strain>
    </source>
</reference>
<dbReference type="Proteomes" id="UP000053236">
    <property type="component" value="Unassembled WGS sequence"/>
</dbReference>
<protein>
    <submittedName>
        <fullName evidence="2">Uncharacterized protein</fullName>
    </submittedName>
</protein>
<evidence type="ECO:0000313" key="2">
    <source>
        <dbReference type="EMBL" id="ETK85898.1"/>
    </source>
</evidence>
<feature type="compositionally biased region" description="Polar residues" evidence="1">
    <location>
        <begin position="1"/>
        <end position="20"/>
    </location>
</feature>
<dbReference type="EMBL" id="KI686487">
    <property type="protein sequence ID" value="ETK85898.1"/>
    <property type="molecule type" value="Genomic_DNA"/>
</dbReference>
<feature type="region of interest" description="Disordered" evidence="1">
    <location>
        <begin position="1"/>
        <end position="48"/>
    </location>
</feature>
<feature type="compositionally biased region" description="Polar residues" evidence="1">
    <location>
        <begin position="88"/>
        <end position="98"/>
    </location>
</feature>
<name>W2GSC1_PHYNI</name>
<dbReference type="AlphaFoldDB" id="W2GSC1"/>